<gene>
    <name evidence="2" type="ORF">ACFQKE_09020</name>
</gene>
<dbReference type="Gene3D" id="3.30.110.170">
    <property type="entry name" value="Protein of unknown function (DUF541), domain 1"/>
    <property type="match status" value="1"/>
</dbReference>
<dbReference type="GeneID" id="96953788"/>
<dbReference type="PANTHER" id="PTHR34387">
    <property type="entry name" value="SLR1258 PROTEIN"/>
    <property type="match status" value="1"/>
</dbReference>
<dbReference type="Pfam" id="PF04402">
    <property type="entry name" value="SIMPL"/>
    <property type="match status" value="1"/>
</dbReference>
<comment type="caution">
    <text evidence="2">The sequence shown here is derived from an EMBL/GenBank/DDBJ whole genome shotgun (WGS) entry which is preliminary data.</text>
</comment>
<protein>
    <submittedName>
        <fullName evidence="2">SIMPL domain-containing protein</fullName>
    </submittedName>
</protein>
<feature type="compositionally biased region" description="Polar residues" evidence="1">
    <location>
        <begin position="25"/>
        <end position="45"/>
    </location>
</feature>
<dbReference type="Proteomes" id="UP001596434">
    <property type="component" value="Unassembled WGS sequence"/>
</dbReference>
<reference evidence="2 3" key="1">
    <citation type="journal article" date="2019" name="Int. J. Syst. Evol. Microbiol.">
        <title>The Global Catalogue of Microorganisms (GCM) 10K type strain sequencing project: providing services to taxonomists for standard genome sequencing and annotation.</title>
        <authorList>
            <consortium name="The Broad Institute Genomics Platform"/>
            <consortium name="The Broad Institute Genome Sequencing Center for Infectious Disease"/>
            <person name="Wu L."/>
            <person name="Ma J."/>
        </authorList>
    </citation>
    <scope>NUCLEOTIDE SEQUENCE [LARGE SCALE GENOMIC DNA]</scope>
    <source>
        <strain evidence="2 3">GX21</strain>
    </source>
</reference>
<dbReference type="InterPro" id="IPR007497">
    <property type="entry name" value="SIMPL/DUF541"/>
</dbReference>
<evidence type="ECO:0000313" key="2">
    <source>
        <dbReference type="EMBL" id="MFC7255429.1"/>
    </source>
</evidence>
<feature type="region of interest" description="Disordered" evidence="1">
    <location>
        <begin position="25"/>
        <end position="52"/>
    </location>
</feature>
<dbReference type="PANTHER" id="PTHR34387:SF2">
    <property type="entry name" value="SLR1258 PROTEIN"/>
    <property type="match status" value="1"/>
</dbReference>
<feature type="region of interest" description="Disordered" evidence="1">
    <location>
        <begin position="205"/>
        <end position="239"/>
    </location>
</feature>
<dbReference type="InterPro" id="IPR052022">
    <property type="entry name" value="26kDa_periplasmic_antigen"/>
</dbReference>
<dbReference type="Gene3D" id="3.30.70.2970">
    <property type="entry name" value="Protein of unknown function (DUF541), domain 2"/>
    <property type="match status" value="1"/>
</dbReference>
<dbReference type="RefSeq" id="WP_379703656.1">
    <property type="nucleotide sequence ID" value="NZ_JBHTAT010000001.1"/>
</dbReference>
<organism evidence="2 3">
    <name type="scientific">Haloplanus litoreus</name>
    <dbReference type="NCBI Taxonomy" id="767515"/>
    <lineage>
        <taxon>Archaea</taxon>
        <taxon>Methanobacteriati</taxon>
        <taxon>Methanobacteriota</taxon>
        <taxon>Stenosarchaea group</taxon>
        <taxon>Halobacteria</taxon>
        <taxon>Halobacteriales</taxon>
        <taxon>Haloferacaceae</taxon>
        <taxon>Haloplanus</taxon>
    </lineage>
</organism>
<accession>A0ABD5ZYG5</accession>
<proteinExistence type="predicted"/>
<name>A0ABD5ZYG5_9EURY</name>
<dbReference type="EMBL" id="JBHTAT010000001">
    <property type="protein sequence ID" value="MFC7255429.1"/>
    <property type="molecule type" value="Genomic_DNA"/>
</dbReference>
<dbReference type="AlphaFoldDB" id="A0ABD5ZYG5"/>
<keyword evidence="3" id="KW-1185">Reference proteome</keyword>
<evidence type="ECO:0000313" key="3">
    <source>
        <dbReference type="Proteomes" id="UP001596434"/>
    </source>
</evidence>
<sequence length="257" mass="26456">MSRTIRAVAGVAVLLLIAGCAGSTPSISADQSPTPGSDSTIQVAGTGSADAEPNQAVVRVSVVAAGSDAATARQRLAANTSRMRTALADAGVGDDRVSTVRYDIYQDRRRPPEEGAEPRIEYRASHTFELTVTDPDRVGSVVDTAVGNGASEVDDVTFTLSTERRRALERQARSAAMADARSKARALATDANLTVTGVDVIQTTAGGAPRSADEGASMTETPVATGAPPSDIESGPVTVRTSVRVVYEAAPEGNETA</sequence>
<evidence type="ECO:0000256" key="1">
    <source>
        <dbReference type="SAM" id="MobiDB-lite"/>
    </source>
</evidence>
<dbReference type="PROSITE" id="PS51257">
    <property type="entry name" value="PROKAR_LIPOPROTEIN"/>
    <property type="match status" value="1"/>
</dbReference>